<dbReference type="OMA" id="NWYGFNV"/>
<evidence type="ECO:0000256" key="3">
    <source>
        <dbReference type="RuleBase" id="RU003345"/>
    </source>
</evidence>
<dbReference type="InterPro" id="IPR050740">
    <property type="entry name" value="Aldehyde_DH_Superfamily"/>
</dbReference>
<dbReference type="STRING" id="322104.A3LSP9"/>
<dbReference type="InterPro" id="IPR016161">
    <property type="entry name" value="Ald_DH/histidinol_DH"/>
</dbReference>
<dbReference type="eggNOG" id="KOG2451">
    <property type="taxonomic scope" value="Eukaryota"/>
</dbReference>
<gene>
    <name evidence="5" type="primary">ALD4</name>
    <name evidence="5" type="ORF">PICST_44169</name>
</gene>
<evidence type="ECO:0000259" key="4">
    <source>
        <dbReference type="Pfam" id="PF00171"/>
    </source>
</evidence>
<dbReference type="EC" id="1.2.1.3" evidence="5"/>
<dbReference type="InterPro" id="IPR015590">
    <property type="entry name" value="Aldehyde_DH_dom"/>
</dbReference>
<protein>
    <submittedName>
        <fullName evidence="5">Mitochondrial aldehyde dehydrogenase succinate semialdehyde dehydrogenase</fullName>
        <ecNumber evidence="5">1.2.1.16</ecNumber>
        <ecNumber evidence="5">1.2.1.3</ecNumber>
        <ecNumber evidence="5">1.2.1.9</ecNumber>
    </submittedName>
</protein>
<dbReference type="InterPro" id="IPR016163">
    <property type="entry name" value="Ald_DH_C"/>
</dbReference>
<dbReference type="EC" id="1.2.1.9" evidence="5"/>
<dbReference type="PROSITE" id="PS00687">
    <property type="entry name" value="ALDEHYDE_DEHYDR_GLU"/>
    <property type="match status" value="1"/>
</dbReference>
<accession>A3LSP9</accession>
<dbReference type="InterPro" id="IPR029510">
    <property type="entry name" value="Ald_DH_CS_GLU"/>
</dbReference>
<evidence type="ECO:0000256" key="2">
    <source>
        <dbReference type="PROSITE-ProRule" id="PRU10007"/>
    </source>
</evidence>
<dbReference type="Gene3D" id="3.40.605.10">
    <property type="entry name" value="Aldehyde Dehydrogenase, Chain A, domain 1"/>
    <property type="match status" value="1"/>
</dbReference>
<dbReference type="GeneID" id="4837773"/>
<dbReference type="HOGENOM" id="CLU_005391_1_0_1"/>
<evidence type="ECO:0000256" key="1">
    <source>
        <dbReference type="ARBA" id="ARBA00023002"/>
    </source>
</evidence>
<dbReference type="CDD" id="cd07105">
    <property type="entry name" value="ALDH_SaliADH"/>
    <property type="match status" value="1"/>
</dbReference>
<proteinExistence type="inferred from homology"/>
<dbReference type="GO" id="GO:0004029">
    <property type="term" value="F:aldehyde dehydrogenase (NAD+) activity"/>
    <property type="evidence" value="ECO:0007669"/>
    <property type="project" value="UniProtKB-EC"/>
</dbReference>
<dbReference type="RefSeq" id="XP_001383642.2">
    <property type="nucleotide sequence ID" value="XM_001383605.1"/>
</dbReference>
<dbReference type="GO" id="GO:0008886">
    <property type="term" value="F:glyceraldehyde-3-phosphate dehydrogenase (NADP+) (non-phosphorylating) activity"/>
    <property type="evidence" value="ECO:0007669"/>
    <property type="project" value="UniProtKB-EC"/>
</dbReference>
<dbReference type="AlphaFoldDB" id="A3LSP9"/>
<dbReference type="Gene3D" id="3.40.309.10">
    <property type="entry name" value="Aldehyde Dehydrogenase, Chain A, domain 2"/>
    <property type="match status" value="1"/>
</dbReference>
<keyword evidence="1 3" id="KW-0560">Oxidoreductase</keyword>
<dbReference type="PANTHER" id="PTHR43353">
    <property type="entry name" value="SUCCINATE-SEMIALDEHYDE DEHYDROGENASE, MITOCHONDRIAL"/>
    <property type="match status" value="1"/>
</dbReference>
<name>A3LSP9_PICST</name>
<dbReference type="EMBL" id="CP000497">
    <property type="protein sequence ID" value="ABN65613.2"/>
    <property type="molecule type" value="Genomic_DNA"/>
</dbReference>
<keyword evidence="6" id="KW-1185">Reference proteome</keyword>
<dbReference type="Pfam" id="PF00171">
    <property type="entry name" value="Aldedh"/>
    <property type="match status" value="1"/>
</dbReference>
<dbReference type="PANTHER" id="PTHR43353:SF6">
    <property type="entry name" value="CYTOPLASMIC ALDEHYDE DEHYDROGENASE (EUROFUNG)"/>
    <property type="match status" value="1"/>
</dbReference>
<dbReference type="EC" id="1.2.1.16" evidence="5"/>
<comment type="similarity">
    <text evidence="3">Belongs to the aldehyde dehydrogenase family.</text>
</comment>
<organism evidence="5 6">
    <name type="scientific">Scheffersomyces stipitis (strain ATCC 58785 / CBS 6054 / NBRC 10063 / NRRL Y-11545)</name>
    <name type="common">Yeast</name>
    <name type="synonym">Pichia stipitis</name>
    <dbReference type="NCBI Taxonomy" id="322104"/>
    <lineage>
        <taxon>Eukaryota</taxon>
        <taxon>Fungi</taxon>
        <taxon>Dikarya</taxon>
        <taxon>Ascomycota</taxon>
        <taxon>Saccharomycotina</taxon>
        <taxon>Pichiomycetes</taxon>
        <taxon>Debaryomycetaceae</taxon>
        <taxon>Scheffersomyces</taxon>
    </lineage>
</organism>
<dbReference type="Proteomes" id="UP000002258">
    <property type="component" value="Chromosome 3"/>
</dbReference>
<sequence length="477" mass="52150">MATASTTFSSIIEGKVFYTEGKHPVYSHDNHEEIIHHFSYLTDIKKSVPQIAAAAEQGFEEWSSFAYAEKVKIFDKAAILLTERRDELIASHKNIGGPTWFSHVNADESVSQLKEYTGLLSRPTGVVAQSIHTDLALTVRQPIGPVLAISPWNAPVVLASRAILAPLAAGCSVILKASEKAPESAYLIVRTFIDAGVPPKALQLVFIKPEDNATFISSILHTGSIRKINFTGSTLVGKKIAEVASKYLVPYLMELGGKNVSIVEKDADLTKAAGSIIWSSWSHKGQICMSTDKVFVEDSIYDHFIAQLKESAADIVKDPDYQISQRDITFKRKLVELVKDALDKGANLVFGELNSDVNSSSFSPLILENVTSDMLLDSTESFGPLFSVHKYANTNKLVKELNRVDYGLKASIWSHNVLEALETAKKIHVGGVHINSPTIHDEPTLPHGGVKSSGTGRFNSTWGIDDFSITKTITLSQ</sequence>
<evidence type="ECO:0000313" key="5">
    <source>
        <dbReference type="EMBL" id="ABN65613.2"/>
    </source>
</evidence>
<dbReference type="InterPro" id="IPR016162">
    <property type="entry name" value="Ald_DH_N"/>
</dbReference>
<dbReference type="GO" id="GO:0004777">
    <property type="term" value="F:succinate-semialdehyde dehydrogenase (NAD+) activity"/>
    <property type="evidence" value="ECO:0007669"/>
    <property type="project" value="TreeGrafter"/>
</dbReference>
<feature type="active site" evidence="2">
    <location>
        <position position="254"/>
    </location>
</feature>
<dbReference type="KEGG" id="pic:PICST_44169"/>
<dbReference type="OrthoDB" id="310895at2759"/>
<dbReference type="InParanoid" id="A3LSP9"/>
<evidence type="ECO:0000313" key="6">
    <source>
        <dbReference type="Proteomes" id="UP000002258"/>
    </source>
</evidence>
<dbReference type="GO" id="GO:0009450">
    <property type="term" value="P:gamma-aminobutyric acid catabolic process"/>
    <property type="evidence" value="ECO:0007669"/>
    <property type="project" value="TreeGrafter"/>
</dbReference>
<dbReference type="SUPFAM" id="SSF53720">
    <property type="entry name" value="ALDH-like"/>
    <property type="match status" value="1"/>
</dbReference>
<feature type="domain" description="Aldehyde dehydrogenase" evidence="4">
    <location>
        <begin position="31"/>
        <end position="473"/>
    </location>
</feature>
<reference evidence="5 6" key="1">
    <citation type="journal article" date="2007" name="Nat. Biotechnol.">
        <title>Genome sequence of the lignocellulose-bioconverting and xylose-fermenting yeast Pichia stipitis.</title>
        <authorList>
            <person name="Jeffries T.W."/>
            <person name="Grigoriev I.V."/>
            <person name="Grimwood J."/>
            <person name="Laplaza J.M."/>
            <person name="Aerts A."/>
            <person name="Salamov A."/>
            <person name="Schmutz J."/>
            <person name="Lindquist E."/>
            <person name="Dehal P."/>
            <person name="Shapiro H."/>
            <person name="Jin Y.S."/>
            <person name="Passoth V."/>
            <person name="Richardson P.M."/>
        </authorList>
    </citation>
    <scope>NUCLEOTIDE SEQUENCE [LARGE SCALE GENOMIC DNA]</scope>
    <source>
        <strain evidence="6">ATCC 58785 / CBS 6054 / NBRC 10063 / NRRL Y-11545</strain>
    </source>
</reference>